<dbReference type="PANTHER" id="PTHR33713:SF6">
    <property type="entry name" value="ANTITOXIN YEFM"/>
    <property type="match status" value="1"/>
</dbReference>
<evidence type="ECO:0000313" key="4">
    <source>
        <dbReference type="Proteomes" id="UP000177614"/>
    </source>
</evidence>
<dbReference type="InterPro" id="IPR036165">
    <property type="entry name" value="YefM-like_sf"/>
</dbReference>
<proteinExistence type="inferred from homology"/>
<evidence type="ECO:0000313" key="3">
    <source>
        <dbReference type="EMBL" id="OGC82059.1"/>
    </source>
</evidence>
<dbReference type="PANTHER" id="PTHR33713">
    <property type="entry name" value="ANTITOXIN YAFN-RELATED"/>
    <property type="match status" value="1"/>
</dbReference>
<dbReference type="STRING" id="1817814.A2V81_02810"/>
<dbReference type="NCBIfam" id="TIGR01552">
    <property type="entry name" value="phd_fam"/>
    <property type="match status" value="1"/>
</dbReference>
<name>A0A1F4XK90_9BACT</name>
<gene>
    <name evidence="3" type="ORF">A2V81_02810</name>
</gene>
<reference evidence="3 4" key="1">
    <citation type="journal article" date="2016" name="Nat. Commun.">
        <title>Thousands of microbial genomes shed light on interconnected biogeochemical processes in an aquifer system.</title>
        <authorList>
            <person name="Anantharaman K."/>
            <person name="Brown C.T."/>
            <person name="Hug L.A."/>
            <person name="Sharon I."/>
            <person name="Castelle C.J."/>
            <person name="Probst A.J."/>
            <person name="Thomas B.C."/>
            <person name="Singh A."/>
            <person name="Wilkins M.J."/>
            <person name="Karaoz U."/>
            <person name="Brodie E.L."/>
            <person name="Williams K.H."/>
            <person name="Hubbard S.S."/>
            <person name="Banfield J.F."/>
        </authorList>
    </citation>
    <scope>NUCLEOTIDE SEQUENCE [LARGE SCALE GENOMIC DNA]</scope>
</reference>
<comment type="similarity">
    <text evidence="1 2">Belongs to the phD/YefM antitoxin family.</text>
</comment>
<accession>A0A1F4XK90</accession>
<protein>
    <recommendedName>
        <fullName evidence="2">Antitoxin</fullName>
    </recommendedName>
</protein>
<dbReference type="Proteomes" id="UP000177614">
    <property type="component" value="Unassembled WGS sequence"/>
</dbReference>
<comment type="caution">
    <text evidence="3">The sequence shown here is derived from an EMBL/GenBank/DDBJ whole genome shotgun (WGS) entry which is preliminary data.</text>
</comment>
<comment type="function">
    <text evidence="2">Antitoxin component of a type II toxin-antitoxin (TA) system.</text>
</comment>
<sequence length="90" mass="10408">MTKTIPATEARKSFFKLIEETDQPGRSVTITVGGKPRVVMMSAEDFEGWLETLEIMSDEKLMKTIRQRTKSLEHEKLYSADEVEKMLQKK</sequence>
<dbReference type="AlphaFoldDB" id="A0A1F4XK90"/>
<evidence type="ECO:0000256" key="2">
    <source>
        <dbReference type="RuleBase" id="RU362080"/>
    </source>
</evidence>
<dbReference type="Pfam" id="PF02604">
    <property type="entry name" value="PhdYeFM_antitox"/>
    <property type="match status" value="1"/>
</dbReference>
<dbReference type="EMBL" id="MEWR01000011">
    <property type="protein sequence ID" value="OGC82059.1"/>
    <property type="molecule type" value="Genomic_DNA"/>
</dbReference>
<dbReference type="Gene3D" id="3.40.1620.10">
    <property type="entry name" value="YefM-like domain"/>
    <property type="match status" value="1"/>
</dbReference>
<dbReference type="InterPro" id="IPR051405">
    <property type="entry name" value="phD/YefM_antitoxin"/>
</dbReference>
<dbReference type="InterPro" id="IPR006442">
    <property type="entry name" value="Antitoxin_Phd/YefM"/>
</dbReference>
<evidence type="ECO:0000256" key="1">
    <source>
        <dbReference type="ARBA" id="ARBA00009981"/>
    </source>
</evidence>
<organism evidence="3 4">
    <name type="scientific">Candidatus Abawacabacteria bacterium RBG_16_42_10</name>
    <dbReference type="NCBI Taxonomy" id="1817814"/>
    <lineage>
        <taxon>Bacteria</taxon>
        <taxon>Candidatus Abawacaibacteriota</taxon>
    </lineage>
</organism>
<dbReference type="SUPFAM" id="SSF143120">
    <property type="entry name" value="YefM-like"/>
    <property type="match status" value="1"/>
</dbReference>